<dbReference type="EMBL" id="LAZR01056583">
    <property type="protein sequence ID" value="KKK73880.1"/>
    <property type="molecule type" value="Genomic_DNA"/>
</dbReference>
<dbReference type="SUPFAM" id="SSF56672">
    <property type="entry name" value="DNA/RNA polymerases"/>
    <property type="match status" value="1"/>
</dbReference>
<organism evidence="1">
    <name type="scientific">marine sediment metagenome</name>
    <dbReference type="NCBI Taxonomy" id="412755"/>
    <lineage>
        <taxon>unclassified sequences</taxon>
        <taxon>metagenomes</taxon>
        <taxon>ecological metagenomes</taxon>
    </lineage>
</organism>
<gene>
    <name evidence="1" type="ORF">LCGC14_2889360</name>
</gene>
<feature type="non-terminal residue" evidence="1">
    <location>
        <position position="1"/>
    </location>
</feature>
<proteinExistence type="predicted"/>
<dbReference type="Gene3D" id="3.30.70.370">
    <property type="match status" value="1"/>
</dbReference>
<dbReference type="AlphaFoldDB" id="A0A0F8YJL7"/>
<protein>
    <recommendedName>
        <fullName evidence="2">DNA-directed DNA polymerase family A palm domain-containing protein</fullName>
    </recommendedName>
</protein>
<evidence type="ECO:0008006" key="2">
    <source>
        <dbReference type="Google" id="ProtNLM"/>
    </source>
</evidence>
<accession>A0A0F8YJL7</accession>
<reference evidence="1" key="1">
    <citation type="journal article" date="2015" name="Nature">
        <title>Complex archaea that bridge the gap between prokaryotes and eukaryotes.</title>
        <authorList>
            <person name="Spang A."/>
            <person name="Saw J.H."/>
            <person name="Jorgensen S.L."/>
            <person name="Zaremba-Niedzwiedzka K."/>
            <person name="Martijn J."/>
            <person name="Lind A.E."/>
            <person name="van Eijk R."/>
            <person name="Schleper C."/>
            <person name="Guy L."/>
            <person name="Ettema T.J."/>
        </authorList>
    </citation>
    <scope>NUCLEOTIDE SEQUENCE</scope>
</reference>
<comment type="caution">
    <text evidence="1">The sequence shown here is derived from an EMBL/GenBank/DDBJ whole genome shotgun (WGS) entry which is preliminary data.</text>
</comment>
<name>A0A0F8YJL7_9ZZZZ</name>
<evidence type="ECO:0000313" key="1">
    <source>
        <dbReference type="EMBL" id="KKK73880.1"/>
    </source>
</evidence>
<sequence>AKTDAHIILVVHDEFIIDVAPDMLETVAKITVDAMETCDKFTVPLQVGLEWAPKRWSETIKLDCPKCEGLGVTFGLDRDELFEALYNDELPDDLEESPCKKCKGERFLFEEALVRFK</sequence>
<dbReference type="InterPro" id="IPR043502">
    <property type="entry name" value="DNA/RNA_pol_sf"/>
</dbReference>